<accession>A0A1G2FH45</accession>
<evidence type="ECO:0000313" key="8">
    <source>
        <dbReference type="Proteomes" id="UP000177061"/>
    </source>
</evidence>
<feature type="transmembrane region" description="Helical" evidence="6">
    <location>
        <begin position="32"/>
        <end position="51"/>
    </location>
</feature>
<feature type="transmembrane region" description="Helical" evidence="6">
    <location>
        <begin position="63"/>
        <end position="86"/>
    </location>
</feature>
<evidence type="ECO:0000256" key="6">
    <source>
        <dbReference type="SAM" id="Phobius"/>
    </source>
</evidence>
<proteinExistence type="predicted"/>
<dbReference type="GO" id="GO:0005886">
    <property type="term" value="C:plasma membrane"/>
    <property type="evidence" value="ECO:0007669"/>
    <property type="project" value="UniProtKB-SubCell"/>
</dbReference>
<feature type="transmembrane region" description="Helical" evidence="6">
    <location>
        <begin position="380"/>
        <end position="399"/>
    </location>
</feature>
<keyword evidence="4 6" id="KW-1133">Transmembrane helix</keyword>
<feature type="transmembrane region" description="Helical" evidence="6">
    <location>
        <begin position="196"/>
        <end position="217"/>
    </location>
</feature>
<evidence type="ECO:0000256" key="2">
    <source>
        <dbReference type="ARBA" id="ARBA00022475"/>
    </source>
</evidence>
<feature type="transmembrane region" description="Helical" evidence="6">
    <location>
        <begin position="173"/>
        <end position="190"/>
    </location>
</feature>
<dbReference type="PANTHER" id="PTHR30250">
    <property type="entry name" value="PST FAMILY PREDICTED COLANIC ACID TRANSPORTER"/>
    <property type="match status" value="1"/>
</dbReference>
<dbReference type="Proteomes" id="UP000177061">
    <property type="component" value="Unassembled WGS sequence"/>
</dbReference>
<dbReference type="PANTHER" id="PTHR30250:SF11">
    <property type="entry name" value="O-ANTIGEN TRANSPORTER-RELATED"/>
    <property type="match status" value="1"/>
</dbReference>
<keyword evidence="2" id="KW-1003">Cell membrane</keyword>
<name>A0A1G2FH45_9BACT</name>
<feature type="transmembrane region" description="Helical" evidence="6">
    <location>
        <begin position="347"/>
        <end position="368"/>
    </location>
</feature>
<comment type="subcellular location">
    <subcellularLocation>
        <location evidence="1">Cell membrane</location>
        <topology evidence="1">Multi-pass membrane protein</topology>
    </subcellularLocation>
</comment>
<sequence length="426" mass="48472">MPKIQELTASFIYKLQNYFKIDLLYLVKGGSYLMLGKAVNLTSAFVVALAWANWINPEIYGNYQYILSLTAIISVFSLPELETAVVQAVARNLEGSFMRGFKTQLKWGILASLASLTAAGYYYWLKDNVLLALCFLVVAAFLPLFNASLIYASFLSGKKLFNFQVKYDSLTQVAAASIMILTLFSVKHFLSNAPNFIVLLLIIFIYYLSRTLLRLFFLIKTKRKFNPNSQEEAETVSYGKHLTLTGFIGTLSEYLDKILLFHYLGAIELAVYSFAVLVPKQIRVVIDHIAVLSLPKLSIRSREELKKTFIKKIYYLTALISVLVIFYIIIAPWVYKILFPKYLTAIPYSQLYALSVIPVSFSMISEIFKAKMVIKEIYQIRIIGPLVKIGLSVVLIPLYGIWGAILSALFARTFNVFLYLFLFRKV</sequence>
<reference evidence="7 8" key="1">
    <citation type="journal article" date="2016" name="Nat. Commun.">
        <title>Thousands of microbial genomes shed light on interconnected biogeochemical processes in an aquifer system.</title>
        <authorList>
            <person name="Anantharaman K."/>
            <person name="Brown C.T."/>
            <person name="Hug L.A."/>
            <person name="Sharon I."/>
            <person name="Castelle C.J."/>
            <person name="Probst A.J."/>
            <person name="Thomas B.C."/>
            <person name="Singh A."/>
            <person name="Wilkins M.J."/>
            <person name="Karaoz U."/>
            <person name="Brodie E.L."/>
            <person name="Williams K.H."/>
            <person name="Hubbard S.S."/>
            <person name="Banfield J.F."/>
        </authorList>
    </citation>
    <scope>NUCLEOTIDE SEQUENCE [LARGE SCALE GENOMIC DNA]</scope>
</reference>
<dbReference type="STRING" id="1801997.A3J64_01195"/>
<feature type="transmembrane region" description="Helical" evidence="6">
    <location>
        <begin position="405"/>
        <end position="423"/>
    </location>
</feature>
<dbReference type="EMBL" id="MHNB01000015">
    <property type="protein sequence ID" value="OGZ37112.1"/>
    <property type="molecule type" value="Genomic_DNA"/>
</dbReference>
<keyword evidence="5 6" id="KW-0472">Membrane</keyword>
<evidence type="ECO:0000256" key="5">
    <source>
        <dbReference type="ARBA" id="ARBA00023136"/>
    </source>
</evidence>
<feature type="transmembrane region" description="Helical" evidence="6">
    <location>
        <begin position="313"/>
        <end position="335"/>
    </location>
</feature>
<organism evidence="7 8">
    <name type="scientific">Candidatus Portnoybacteria bacterium RIFCSPHIGHO2_12_FULL_38_9</name>
    <dbReference type="NCBI Taxonomy" id="1801997"/>
    <lineage>
        <taxon>Bacteria</taxon>
        <taxon>Candidatus Portnoyibacteriota</taxon>
    </lineage>
</organism>
<evidence type="ECO:0008006" key="9">
    <source>
        <dbReference type="Google" id="ProtNLM"/>
    </source>
</evidence>
<feature type="transmembrane region" description="Helical" evidence="6">
    <location>
        <begin position="107"/>
        <end position="124"/>
    </location>
</feature>
<dbReference type="Pfam" id="PF01943">
    <property type="entry name" value="Polysacc_synt"/>
    <property type="match status" value="1"/>
</dbReference>
<dbReference type="AlphaFoldDB" id="A0A1G2FH45"/>
<evidence type="ECO:0000256" key="1">
    <source>
        <dbReference type="ARBA" id="ARBA00004651"/>
    </source>
</evidence>
<feature type="transmembrane region" description="Helical" evidence="6">
    <location>
        <begin position="130"/>
        <end position="152"/>
    </location>
</feature>
<protein>
    <recommendedName>
        <fullName evidence="9">Polysaccharide biosynthesis protein C-terminal domain-containing protein</fullName>
    </recommendedName>
</protein>
<comment type="caution">
    <text evidence="7">The sequence shown here is derived from an EMBL/GenBank/DDBJ whole genome shotgun (WGS) entry which is preliminary data.</text>
</comment>
<evidence type="ECO:0000256" key="3">
    <source>
        <dbReference type="ARBA" id="ARBA00022692"/>
    </source>
</evidence>
<evidence type="ECO:0000313" key="7">
    <source>
        <dbReference type="EMBL" id="OGZ37112.1"/>
    </source>
</evidence>
<evidence type="ECO:0000256" key="4">
    <source>
        <dbReference type="ARBA" id="ARBA00022989"/>
    </source>
</evidence>
<keyword evidence="3 6" id="KW-0812">Transmembrane</keyword>
<gene>
    <name evidence="7" type="ORF">A3J64_01195</name>
</gene>
<dbReference type="InterPro" id="IPR050833">
    <property type="entry name" value="Poly_Biosynth_Transport"/>
</dbReference>
<dbReference type="InterPro" id="IPR002797">
    <property type="entry name" value="Polysacc_synth"/>
</dbReference>